<dbReference type="PRINTS" id="PR00423">
    <property type="entry name" value="CELLDVISFTSZ"/>
</dbReference>
<dbReference type="CDD" id="cd02201">
    <property type="entry name" value="FtsZ_type1"/>
    <property type="match status" value="1"/>
</dbReference>
<dbReference type="SUPFAM" id="SSF52490">
    <property type="entry name" value="Tubulin nucleotide-binding domain-like"/>
    <property type="match status" value="1"/>
</dbReference>
<dbReference type="PROSITE" id="PS00227">
    <property type="entry name" value="TUBULIN"/>
    <property type="match status" value="1"/>
</dbReference>
<accession>A0A857MP96</accession>
<dbReference type="InterPro" id="IPR018316">
    <property type="entry name" value="Tubulin/FtsZ_2-layer-sand-dom"/>
</dbReference>
<evidence type="ECO:0000256" key="3">
    <source>
        <dbReference type="ARBA" id="ARBA00023134"/>
    </source>
</evidence>
<feature type="compositionally biased region" description="Basic residues" evidence="6">
    <location>
        <begin position="396"/>
        <end position="406"/>
    </location>
</feature>
<dbReference type="InterPro" id="IPR045061">
    <property type="entry name" value="FtsZ/CetZ"/>
</dbReference>
<feature type="domain" description="Tubulin/FtsZ GTPase" evidence="7">
    <location>
        <begin position="14"/>
        <end position="206"/>
    </location>
</feature>
<feature type="binding site" evidence="4">
    <location>
        <position position="140"/>
    </location>
    <ligand>
        <name>GTP</name>
        <dbReference type="ChEBI" id="CHEBI:37565"/>
    </ligand>
</feature>
<dbReference type="Gene3D" id="3.30.1330.20">
    <property type="entry name" value="Tubulin/FtsZ, C-terminal domain"/>
    <property type="match status" value="1"/>
</dbReference>
<evidence type="ECO:0000256" key="5">
    <source>
        <dbReference type="NCBIfam" id="TIGR00065"/>
    </source>
</evidence>
<dbReference type="PANTHER" id="PTHR30314">
    <property type="entry name" value="CELL DIVISION PROTEIN FTSZ-RELATED"/>
    <property type="match status" value="1"/>
</dbReference>
<keyword evidence="4" id="KW-0963">Cytoplasm</keyword>
<comment type="function">
    <text evidence="4">Essential cell division protein that forms a contractile ring structure (Z ring) at the future cell division site. The regulation of the ring assembly controls the timing and the location of cell division. One of the functions of the FtsZ ring is to recruit other cell division proteins to the septum to produce a new cell wall between the dividing cells. Binds GTP and shows GTPase activity.</text>
</comment>
<dbReference type="AlphaFoldDB" id="A0A857MP96"/>
<dbReference type="RefSeq" id="WP_260763851.1">
    <property type="nucleotide sequence ID" value="NZ_CP045921.1"/>
</dbReference>
<dbReference type="NCBIfam" id="TIGR00065">
    <property type="entry name" value="ftsZ"/>
    <property type="match status" value="1"/>
</dbReference>
<dbReference type="GO" id="GO:0007017">
    <property type="term" value="P:microtubule-based process"/>
    <property type="evidence" value="ECO:0007669"/>
    <property type="project" value="InterPro"/>
</dbReference>
<keyword evidence="4" id="KW-0717">Septation</keyword>
<dbReference type="GO" id="GO:0003924">
    <property type="term" value="F:GTPase activity"/>
    <property type="evidence" value="ECO:0007669"/>
    <property type="project" value="UniProtKB-UniRule"/>
</dbReference>
<proteinExistence type="inferred from homology"/>
<comment type="similarity">
    <text evidence="1 4">Belongs to the FtsZ family.</text>
</comment>
<dbReference type="GO" id="GO:0005525">
    <property type="term" value="F:GTP binding"/>
    <property type="evidence" value="ECO:0007669"/>
    <property type="project" value="UniProtKB-UniRule"/>
</dbReference>
<keyword evidence="10" id="KW-1185">Reference proteome</keyword>
<keyword evidence="4 9" id="KW-0132">Cell division</keyword>
<evidence type="ECO:0000256" key="2">
    <source>
        <dbReference type="ARBA" id="ARBA00022741"/>
    </source>
</evidence>
<protein>
    <recommendedName>
        <fullName evidence="4 5">Cell division protein FtsZ</fullName>
    </recommendedName>
</protein>
<dbReference type="KEGG" id="mama:GII36_01335"/>
<dbReference type="InterPro" id="IPR036525">
    <property type="entry name" value="Tubulin/FtsZ_GTPase_sf"/>
</dbReference>
<dbReference type="InterPro" id="IPR020805">
    <property type="entry name" value="Cell_div_FtsZ_CS"/>
</dbReference>
<dbReference type="PANTHER" id="PTHR30314:SF3">
    <property type="entry name" value="MITOCHONDRIAL DIVISION PROTEIN FSZA"/>
    <property type="match status" value="1"/>
</dbReference>
<dbReference type="GO" id="GO:0043093">
    <property type="term" value="P:FtsZ-dependent cytokinesis"/>
    <property type="evidence" value="ECO:0007669"/>
    <property type="project" value="UniProtKB-UniRule"/>
</dbReference>
<evidence type="ECO:0000259" key="8">
    <source>
        <dbReference type="SMART" id="SM00865"/>
    </source>
</evidence>
<evidence type="ECO:0000256" key="1">
    <source>
        <dbReference type="ARBA" id="ARBA00009690"/>
    </source>
</evidence>
<dbReference type="Pfam" id="PF00091">
    <property type="entry name" value="Tubulin"/>
    <property type="match status" value="1"/>
</dbReference>
<dbReference type="Pfam" id="PF12327">
    <property type="entry name" value="FtsZ_C"/>
    <property type="match status" value="1"/>
</dbReference>
<dbReference type="InterPro" id="IPR008280">
    <property type="entry name" value="Tub_FtsZ_C"/>
</dbReference>
<dbReference type="FunFam" id="3.40.50.1440:FF:000001">
    <property type="entry name" value="Cell division protein FtsZ"/>
    <property type="match status" value="1"/>
</dbReference>
<dbReference type="EMBL" id="CP045921">
    <property type="protein sequence ID" value="QHN42490.1"/>
    <property type="molecule type" value="Genomic_DNA"/>
</dbReference>
<evidence type="ECO:0000259" key="7">
    <source>
        <dbReference type="SMART" id="SM00864"/>
    </source>
</evidence>
<dbReference type="GO" id="GO:0032153">
    <property type="term" value="C:cell division site"/>
    <property type="evidence" value="ECO:0007669"/>
    <property type="project" value="UniProtKB-UniRule"/>
</dbReference>
<sequence length="406" mass="42633">MPEVKPSEVQTFASIKVVGVGGAGGSAVNRMKEAGLSGVQFIAMNTDAQALHNSKADVKIHLGKDATGGLGAGADPSVGEQAAHESREEIKSALEGADMVFVTIGAGGGTGSGAGHVVAEIARELGILVVGVATKPFSFEGEKRRTNADWAIAHLGRQVDTLITIPNDRLLQTIDRRTPLLETFKIADDVLRQGVQGISELITEHGLINLDFADVKAIMSNAGSALMGIGRASGEERAALAAQQAIESPLIEVSIDGAKGVLFNVTGGYDMSMSEIQEAAEIITSAVAPDANIIFGATLKPDLEDELIITVIATGFDSEYFDEQAAALGGAASVSQEAQTPERLTKVDDTEVESVNMDLDQTNAAAEFAAEPSHDIWSQPVPAPEEDDESDMPAFLRRRKKNKSDE</sequence>
<keyword evidence="4" id="KW-0131">Cell cycle</keyword>
<dbReference type="GO" id="GO:0000917">
    <property type="term" value="P:division septum assembly"/>
    <property type="evidence" value="ECO:0007669"/>
    <property type="project" value="UniProtKB-KW"/>
</dbReference>
<evidence type="ECO:0000313" key="9">
    <source>
        <dbReference type="EMBL" id="QHN42490.1"/>
    </source>
</evidence>
<reference evidence="9" key="1">
    <citation type="journal article" date="2021" name="Nat. Microbiol.">
        <title>Cocultivation of an ultrasmall environmental parasitic bacterium with lytic ability against bacteria associated with wastewater foams.</title>
        <authorList>
            <person name="Batinovic S."/>
            <person name="Rose J.J.A."/>
            <person name="Ratcliffe J."/>
            <person name="Seviour R.J."/>
            <person name="Petrovski S."/>
        </authorList>
    </citation>
    <scope>NUCLEOTIDE SEQUENCE</scope>
    <source>
        <strain evidence="9">JR1</strain>
    </source>
</reference>
<dbReference type="GO" id="GO:0005874">
    <property type="term" value="C:microtubule"/>
    <property type="evidence" value="ECO:0007669"/>
    <property type="project" value="InterPro"/>
</dbReference>
<keyword evidence="3 4" id="KW-0342">GTP-binding</keyword>
<dbReference type="SUPFAM" id="SSF55307">
    <property type="entry name" value="Tubulin C-terminal domain-like"/>
    <property type="match status" value="1"/>
</dbReference>
<dbReference type="InterPro" id="IPR003008">
    <property type="entry name" value="Tubulin_FtsZ_GTPase"/>
</dbReference>
<dbReference type="SMART" id="SM00864">
    <property type="entry name" value="Tubulin"/>
    <property type="match status" value="1"/>
</dbReference>
<dbReference type="InterPro" id="IPR017975">
    <property type="entry name" value="Tubulin_CS"/>
</dbReference>
<gene>
    <name evidence="4 9" type="primary">ftsZ</name>
    <name evidence="9" type="ORF">GII36_01335</name>
</gene>
<evidence type="ECO:0000256" key="6">
    <source>
        <dbReference type="SAM" id="MobiDB-lite"/>
    </source>
</evidence>
<evidence type="ECO:0000313" key="10">
    <source>
        <dbReference type="Proteomes" id="UP001059824"/>
    </source>
</evidence>
<dbReference type="PROSITE" id="PS01134">
    <property type="entry name" value="FTSZ_1"/>
    <property type="match status" value="1"/>
</dbReference>
<dbReference type="SMART" id="SM00865">
    <property type="entry name" value="Tubulin_C"/>
    <property type="match status" value="1"/>
</dbReference>
<evidence type="ECO:0000256" key="4">
    <source>
        <dbReference type="HAMAP-Rule" id="MF_00909"/>
    </source>
</evidence>
<comment type="subcellular location">
    <subcellularLocation>
        <location evidence="4">Cytoplasm</location>
    </subcellularLocation>
    <text evidence="4">Assembles at midcell at the inner surface of the cytoplasmic membrane.</text>
</comment>
<feature type="binding site" evidence="4">
    <location>
        <position position="144"/>
    </location>
    <ligand>
        <name>GTP</name>
        <dbReference type="ChEBI" id="CHEBI:37565"/>
    </ligand>
</feature>
<feature type="binding site" evidence="4">
    <location>
        <position position="188"/>
    </location>
    <ligand>
        <name>GTP</name>
        <dbReference type="ChEBI" id="CHEBI:37565"/>
    </ligand>
</feature>
<dbReference type="HAMAP" id="MF_00909">
    <property type="entry name" value="FtsZ"/>
    <property type="match status" value="1"/>
</dbReference>
<comment type="caution">
    <text evidence="4">Lacks conserved residue(s) required for the propagation of feature annotation.</text>
</comment>
<feature type="domain" description="Tubulin/FtsZ 2-layer sandwich" evidence="8">
    <location>
        <begin position="208"/>
        <end position="325"/>
    </location>
</feature>
<feature type="binding site" evidence="4">
    <location>
        <begin position="109"/>
        <end position="111"/>
    </location>
    <ligand>
        <name>GTP</name>
        <dbReference type="ChEBI" id="CHEBI:37565"/>
    </ligand>
</feature>
<dbReference type="InterPro" id="IPR000158">
    <property type="entry name" value="Cell_div_FtsZ"/>
</dbReference>
<dbReference type="GO" id="GO:0051258">
    <property type="term" value="P:protein polymerization"/>
    <property type="evidence" value="ECO:0007669"/>
    <property type="project" value="UniProtKB-UniRule"/>
</dbReference>
<dbReference type="GO" id="GO:0005737">
    <property type="term" value="C:cytoplasm"/>
    <property type="evidence" value="ECO:0007669"/>
    <property type="project" value="UniProtKB-SubCell"/>
</dbReference>
<dbReference type="Proteomes" id="UP001059824">
    <property type="component" value="Chromosome"/>
</dbReference>
<comment type="subunit">
    <text evidence="4">Homodimer. Polymerizes to form a dynamic ring structure in a strictly GTP-dependent manner. Interacts directly with several other division proteins.</text>
</comment>
<name>A0A857MP96_9BACT</name>
<dbReference type="Gene3D" id="3.40.50.1440">
    <property type="entry name" value="Tubulin/FtsZ, GTPase domain"/>
    <property type="match status" value="1"/>
</dbReference>
<organism evidence="9 10">
    <name type="scientific">Candidatus Mycosynbacter amalyticus</name>
    <dbReference type="NCBI Taxonomy" id="2665156"/>
    <lineage>
        <taxon>Bacteria</taxon>
        <taxon>Candidatus Saccharimonadota</taxon>
        <taxon>Candidatus Saccharimonadota incertae sedis</taxon>
        <taxon>Candidatus Mycosynbacter</taxon>
    </lineage>
</organism>
<feature type="region of interest" description="Disordered" evidence="6">
    <location>
        <begin position="368"/>
        <end position="406"/>
    </location>
</feature>
<keyword evidence="2 4" id="KW-0547">Nucleotide-binding</keyword>
<dbReference type="InterPro" id="IPR037103">
    <property type="entry name" value="Tubulin/FtsZ-like_C"/>
</dbReference>
<dbReference type="InterPro" id="IPR024757">
    <property type="entry name" value="FtsZ_C"/>
</dbReference>